<comment type="similarity">
    <text evidence="6">Belongs to the WD repeat BOP1/ERB1 family.</text>
</comment>
<feature type="repeat" description="WD" evidence="7">
    <location>
        <begin position="725"/>
        <end position="745"/>
    </location>
</feature>
<feature type="repeat" description="WD" evidence="7">
    <location>
        <begin position="402"/>
        <end position="443"/>
    </location>
</feature>
<dbReference type="InterPro" id="IPR001680">
    <property type="entry name" value="WD40_rpt"/>
</dbReference>
<dbReference type="PROSITE" id="PS50082">
    <property type="entry name" value="WD_REPEATS_2"/>
    <property type="match status" value="2"/>
</dbReference>
<proteinExistence type="inferred from homology"/>
<dbReference type="PANTHER" id="PTHR17605">
    <property type="entry name" value="RIBOSOME BIOGENESIS PROTEIN BOP1 BLOCK OF PROLIFERATION 1 PROTEIN"/>
    <property type="match status" value="1"/>
</dbReference>
<accession>A0A9N9FA07</accession>
<evidence type="ECO:0000259" key="9">
    <source>
        <dbReference type="SMART" id="SM01035"/>
    </source>
</evidence>
<organism evidence="10 11">
    <name type="scientific">Ambispora gerdemannii</name>
    <dbReference type="NCBI Taxonomy" id="144530"/>
    <lineage>
        <taxon>Eukaryota</taxon>
        <taxon>Fungi</taxon>
        <taxon>Fungi incertae sedis</taxon>
        <taxon>Mucoromycota</taxon>
        <taxon>Glomeromycotina</taxon>
        <taxon>Glomeromycetes</taxon>
        <taxon>Archaeosporales</taxon>
        <taxon>Ambisporaceae</taxon>
        <taxon>Ambispora</taxon>
    </lineage>
</organism>
<dbReference type="GO" id="GO:0043021">
    <property type="term" value="F:ribonucleoprotein complex binding"/>
    <property type="evidence" value="ECO:0007669"/>
    <property type="project" value="UniProtKB-UniRule"/>
</dbReference>
<sequence>MARGKTYPVTRKRKVAESEFPNQKKKPLNKKETEKNSKSDITNNAKTLSNKKHDVSSKHEKIAGNQIKGHYKYNRNRYQIVNTLGRFDDEDLEEDDDEQSGLWGDENDSDYIAGDSLEDMTRQQKWQPPNTVGNIPMEWYDDYPHIGYDIDGKIIMKPAKGDELDEFLDKMEDPDYWISVKDNLTQQNVKLTDEELDIIRRIQMHEIPDANYNPYEPMVEWFTSKPEVMPLSAAPEPKRRFVPSKWEAKRIMKIVRGIREGRIITRKTQVQKPRFYNLWADSDQPRQDHPMHIPAPKMKLPEHDESYNPPAEYLPTDKEKEEWEQMDSEDREKNYLPQKYSSLRAVPAYGRFIHEHFNRCLDLYLAPRIRRNKLNIDPESLIPKLPNPKDLQPFPTTLTFSYTGHTARIRCFSIDPLGLWLVSGSDDQTIRVWEITTGRCVYTWTVGDIVHSIAWCPNKDVCGFFAAFSNKVAFISPFKLCDEEMYVVTNRYVTAGHNQIQKDDKKKSAHWSQPTEQEKELGYLVILDHSHSKTVKQVTWHRKGDYFATLAPDAGNQGILIHQLTKHQTQQPFRKIKGLIQRVMFHPIKPLFFVATQRYIRIYNLIKQEATKTLQAGVKWISSLDVHPLGDNIIIGSYDKRLCWFDLDLSSRPYKTLRYHSMAIRSVSYHKRFPLFASCSDDGSIQIFHGMVYNDLLQNPLIVPVKILKGGHKVVDSLGVLHCEFHPTQPWIISSGADHQINLWT</sequence>
<dbReference type="GO" id="GO:0030687">
    <property type="term" value="C:preribosome, large subunit precursor"/>
    <property type="evidence" value="ECO:0007669"/>
    <property type="project" value="UniProtKB-UniRule"/>
</dbReference>
<dbReference type="Proteomes" id="UP000789831">
    <property type="component" value="Unassembled WGS sequence"/>
</dbReference>
<dbReference type="Pfam" id="PF08145">
    <property type="entry name" value="BOP1NT"/>
    <property type="match status" value="1"/>
</dbReference>
<dbReference type="SMART" id="SM01035">
    <property type="entry name" value="BOP1NT"/>
    <property type="match status" value="1"/>
</dbReference>
<keyword evidence="4" id="KW-0677">Repeat</keyword>
<evidence type="ECO:0000313" key="10">
    <source>
        <dbReference type="EMBL" id="CAG8518821.1"/>
    </source>
</evidence>
<dbReference type="GO" id="GO:0000463">
    <property type="term" value="P:maturation of LSU-rRNA from tricistronic rRNA transcript (SSU-rRNA, 5.8S rRNA, LSU-rRNA)"/>
    <property type="evidence" value="ECO:0007669"/>
    <property type="project" value="UniProtKB-UniRule"/>
</dbReference>
<feature type="compositionally biased region" description="Polar residues" evidence="8">
    <location>
        <begin position="39"/>
        <end position="48"/>
    </location>
</feature>
<reference evidence="10" key="1">
    <citation type="submission" date="2021-06" db="EMBL/GenBank/DDBJ databases">
        <authorList>
            <person name="Kallberg Y."/>
            <person name="Tangrot J."/>
            <person name="Rosling A."/>
        </authorList>
    </citation>
    <scope>NUCLEOTIDE SEQUENCE</scope>
    <source>
        <strain evidence="10">MT106</strain>
    </source>
</reference>
<dbReference type="InterPro" id="IPR015943">
    <property type="entry name" value="WD40/YVTN_repeat-like_dom_sf"/>
</dbReference>
<protein>
    <recommendedName>
        <fullName evidence="6">Ribosome biogenesis protein ERB1</fullName>
    </recommendedName>
    <alternativeName>
        <fullName evidence="6">Eukaryotic ribosome biogenesis protein 1</fullName>
    </alternativeName>
</protein>
<gene>
    <name evidence="6" type="primary">ERB1</name>
    <name evidence="10" type="ORF">AGERDE_LOCUS5125</name>
</gene>
<dbReference type="Pfam" id="PF00400">
    <property type="entry name" value="WD40"/>
    <property type="match status" value="4"/>
</dbReference>
<feature type="region of interest" description="Disordered" evidence="8">
    <location>
        <begin position="299"/>
        <end position="320"/>
    </location>
</feature>
<evidence type="ECO:0000256" key="1">
    <source>
        <dbReference type="ARBA" id="ARBA00022517"/>
    </source>
</evidence>
<dbReference type="SUPFAM" id="SSF50978">
    <property type="entry name" value="WD40 repeat-like"/>
    <property type="match status" value="1"/>
</dbReference>
<dbReference type="GO" id="GO:0070545">
    <property type="term" value="C:PeBoW complex"/>
    <property type="evidence" value="ECO:0007669"/>
    <property type="project" value="TreeGrafter"/>
</dbReference>
<evidence type="ECO:0000313" key="11">
    <source>
        <dbReference type="Proteomes" id="UP000789831"/>
    </source>
</evidence>
<keyword evidence="3 7" id="KW-0853">WD repeat</keyword>
<comment type="subcellular location">
    <subcellularLocation>
        <location evidence="6">Nucleus</location>
        <location evidence="6">Nucleolus</location>
    </subcellularLocation>
    <subcellularLocation>
        <location evidence="6">Nucleus</location>
        <location evidence="6">Nucleoplasm</location>
    </subcellularLocation>
</comment>
<keyword evidence="5 6" id="KW-0539">Nucleus</keyword>
<comment type="caution">
    <text evidence="10">The sequence shown here is derived from an EMBL/GenBank/DDBJ whole genome shotgun (WGS) entry which is preliminary data.</text>
</comment>
<dbReference type="PANTHER" id="PTHR17605:SF0">
    <property type="entry name" value="RIBOSOME BIOGENESIS PROTEIN BOP1"/>
    <property type="match status" value="1"/>
</dbReference>
<dbReference type="GO" id="GO:0005654">
    <property type="term" value="C:nucleoplasm"/>
    <property type="evidence" value="ECO:0007669"/>
    <property type="project" value="UniProtKB-SubCell"/>
</dbReference>
<keyword evidence="11" id="KW-1185">Reference proteome</keyword>
<dbReference type="AlphaFoldDB" id="A0A9N9FA07"/>
<dbReference type="InterPro" id="IPR028598">
    <property type="entry name" value="BOP1/Erb1"/>
</dbReference>
<dbReference type="EMBL" id="CAJVPL010000658">
    <property type="protein sequence ID" value="CAG8518821.1"/>
    <property type="molecule type" value="Genomic_DNA"/>
</dbReference>
<dbReference type="Gene3D" id="2.130.10.10">
    <property type="entry name" value="YVTN repeat-like/Quinoprotein amine dehydrogenase"/>
    <property type="match status" value="1"/>
</dbReference>
<feature type="region of interest" description="Disordered" evidence="8">
    <location>
        <begin position="1"/>
        <end position="61"/>
    </location>
</feature>
<dbReference type="InterPro" id="IPR036322">
    <property type="entry name" value="WD40_repeat_dom_sf"/>
</dbReference>
<dbReference type="OrthoDB" id="5571054at2759"/>
<dbReference type="HAMAP" id="MF_03027">
    <property type="entry name" value="BOP1"/>
    <property type="match status" value="1"/>
</dbReference>
<comment type="subunit">
    <text evidence="6">Component of the NOP7 complex, composed of ERB1, NOP7 and YTM1. Within the NOP7 complex ERB1 appears to interact directly with NOP7 and YTM1. The NOP7 complex also associates with the 66S pre-ribosome.</text>
</comment>
<dbReference type="SMART" id="SM00320">
    <property type="entry name" value="WD40"/>
    <property type="match status" value="7"/>
</dbReference>
<dbReference type="FunFam" id="2.130.10.10:FF:000061">
    <property type="entry name" value="Ribosome biogenesis protein BOP1 homolog"/>
    <property type="match status" value="1"/>
</dbReference>
<comment type="function">
    <text evidence="6">Component of the NOP7 complex, which is required for maturation of the 25S and 5.8S ribosomal RNAs and formation of the 60S ribosome.</text>
</comment>
<name>A0A9N9FA07_9GLOM</name>
<evidence type="ECO:0000256" key="6">
    <source>
        <dbReference type="HAMAP-Rule" id="MF_03027"/>
    </source>
</evidence>
<dbReference type="GO" id="GO:0000466">
    <property type="term" value="P:maturation of 5.8S rRNA from tricistronic rRNA transcript (SSU-rRNA, 5.8S rRNA, LSU-rRNA)"/>
    <property type="evidence" value="ECO:0007669"/>
    <property type="project" value="UniProtKB-UniRule"/>
</dbReference>
<evidence type="ECO:0000256" key="3">
    <source>
        <dbReference type="ARBA" id="ARBA00022574"/>
    </source>
</evidence>
<evidence type="ECO:0000256" key="2">
    <source>
        <dbReference type="ARBA" id="ARBA00022552"/>
    </source>
</evidence>
<keyword evidence="2 6" id="KW-0698">rRNA processing</keyword>
<feature type="compositionally biased region" description="Basic and acidic residues" evidence="8">
    <location>
        <begin position="29"/>
        <end position="38"/>
    </location>
</feature>
<evidence type="ECO:0000256" key="4">
    <source>
        <dbReference type="ARBA" id="ARBA00022737"/>
    </source>
</evidence>
<feature type="domain" description="BOP1 N-terminal" evidence="9">
    <location>
        <begin position="140"/>
        <end position="395"/>
    </location>
</feature>
<keyword evidence="1 6" id="KW-0690">Ribosome biogenesis</keyword>
<feature type="compositionally biased region" description="Basic and acidic residues" evidence="8">
    <location>
        <begin position="51"/>
        <end position="61"/>
    </location>
</feature>
<dbReference type="PROSITE" id="PS00678">
    <property type="entry name" value="WD_REPEATS_1"/>
    <property type="match status" value="1"/>
</dbReference>
<evidence type="ECO:0000256" key="8">
    <source>
        <dbReference type="SAM" id="MobiDB-lite"/>
    </source>
</evidence>
<dbReference type="PROSITE" id="PS50294">
    <property type="entry name" value="WD_REPEATS_REGION"/>
    <property type="match status" value="1"/>
</dbReference>
<dbReference type="InterPro" id="IPR019775">
    <property type="entry name" value="WD40_repeat_CS"/>
</dbReference>
<evidence type="ECO:0000256" key="7">
    <source>
        <dbReference type="PROSITE-ProRule" id="PRU00221"/>
    </source>
</evidence>
<evidence type="ECO:0000256" key="5">
    <source>
        <dbReference type="ARBA" id="ARBA00023242"/>
    </source>
</evidence>
<feature type="region of interest" description="Disordered" evidence="8">
    <location>
        <begin position="89"/>
        <end position="109"/>
    </location>
</feature>
<dbReference type="InterPro" id="IPR012953">
    <property type="entry name" value="BOP1_N_dom"/>
</dbReference>